<evidence type="ECO:0000313" key="2">
    <source>
        <dbReference type="Proteomes" id="UP000316270"/>
    </source>
</evidence>
<dbReference type="Proteomes" id="UP000316270">
    <property type="component" value="Chromosome 7"/>
</dbReference>
<gene>
    <name evidence="1" type="ORF">FKW77_008700</name>
</gene>
<sequence length="231" mass="25478">MSLEDPPSYSDIDEEICLPSILILDDLSVYAENAQSAPLYVLNRAVASITQATKQVQISRIERKVKTGGNEESTSKTRSRHIYDLKYAEKPPGGLEPMPSESPQAYIQAVSRQAVGSIGLKKKRFPSKTVALPIDLSGKTSKYASLPSFIKKARPFFQIQRKNSKFEWSDGDGNAVAVEDDIDGQNKLVVTASLRRDFLDALVALWCVRIWKDAAEHAERFDGGMEGGDLG</sequence>
<organism evidence="1 2">
    <name type="scientific">Venturia effusa</name>
    <dbReference type="NCBI Taxonomy" id="50376"/>
    <lineage>
        <taxon>Eukaryota</taxon>
        <taxon>Fungi</taxon>
        <taxon>Dikarya</taxon>
        <taxon>Ascomycota</taxon>
        <taxon>Pezizomycotina</taxon>
        <taxon>Dothideomycetes</taxon>
        <taxon>Pleosporomycetidae</taxon>
        <taxon>Venturiales</taxon>
        <taxon>Venturiaceae</taxon>
        <taxon>Venturia</taxon>
    </lineage>
</organism>
<dbReference type="EMBL" id="CP042191">
    <property type="protein sequence ID" value="QDS72396.1"/>
    <property type="molecule type" value="Genomic_DNA"/>
</dbReference>
<name>A0A517L9U2_9PEZI</name>
<evidence type="ECO:0000313" key="1">
    <source>
        <dbReference type="EMBL" id="QDS72396.1"/>
    </source>
</evidence>
<proteinExistence type="predicted"/>
<protein>
    <submittedName>
        <fullName evidence="1">Uncharacterized protein</fullName>
    </submittedName>
</protein>
<dbReference type="OrthoDB" id="5207784at2759"/>
<dbReference type="AlphaFoldDB" id="A0A517L9U2"/>
<accession>A0A517L9U2</accession>
<keyword evidence="2" id="KW-1185">Reference proteome</keyword>
<reference evidence="1 2" key="1">
    <citation type="submission" date="2019-07" db="EMBL/GenBank/DDBJ databases">
        <title>Finished genome of Venturia effusa.</title>
        <authorList>
            <person name="Young C.A."/>
            <person name="Cox M.P."/>
            <person name="Ganley A.R.D."/>
            <person name="David W.J."/>
        </authorList>
    </citation>
    <scope>NUCLEOTIDE SEQUENCE [LARGE SCALE GENOMIC DNA]</scope>
    <source>
        <strain evidence="2">albino</strain>
    </source>
</reference>